<name>A0A9W6GNI1_9FUSO</name>
<gene>
    <name evidence="1" type="ORF">PM10SUCC1_33220</name>
</gene>
<evidence type="ECO:0000313" key="1">
    <source>
        <dbReference type="EMBL" id="GLI57808.1"/>
    </source>
</evidence>
<comment type="caution">
    <text evidence="1">The sequence shown here is derived from an EMBL/GenBank/DDBJ whole genome shotgun (WGS) entry which is preliminary data.</text>
</comment>
<protein>
    <submittedName>
        <fullName evidence="1">Uncharacterized protein</fullName>
    </submittedName>
</protein>
<organism evidence="1 2">
    <name type="scientific">Propionigenium maris DSM 9537</name>
    <dbReference type="NCBI Taxonomy" id="1123000"/>
    <lineage>
        <taxon>Bacteria</taxon>
        <taxon>Fusobacteriati</taxon>
        <taxon>Fusobacteriota</taxon>
        <taxon>Fusobacteriia</taxon>
        <taxon>Fusobacteriales</taxon>
        <taxon>Fusobacteriaceae</taxon>
        <taxon>Propionigenium</taxon>
    </lineage>
</organism>
<sequence>MRLEVATYRFGEYDFLEELVERNSSIYVWIYLKGKPLLNREGKHLKRAFDQKEHSLHIRNFCRKFAEDEEYRKKFISEYEWDPFEEKNDKV</sequence>
<reference evidence="1" key="1">
    <citation type="submission" date="2022-12" db="EMBL/GenBank/DDBJ databases">
        <title>Reference genome sequencing for broad-spectrum identification of bacterial and archaeal isolates by mass spectrometry.</title>
        <authorList>
            <person name="Sekiguchi Y."/>
            <person name="Tourlousse D.M."/>
        </authorList>
    </citation>
    <scope>NUCLEOTIDE SEQUENCE</scope>
    <source>
        <strain evidence="1">10succ1</strain>
    </source>
</reference>
<proteinExistence type="predicted"/>
<dbReference type="EMBL" id="BSDY01000025">
    <property type="protein sequence ID" value="GLI57808.1"/>
    <property type="molecule type" value="Genomic_DNA"/>
</dbReference>
<evidence type="ECO:0000313" key="2">
    <source>
        <dbReference type="Proteomes" id="UP001144471"/>
    </source>
</evidence>
<accession>A0A9W6GNI1</accession>
<keyword evidence="2" id="KW-1185">Reference proteome</keyword>
<dbReference type="AlphaFoldDB" id="A0A9W6GNI1"/>
<dbReference type="RefSeq" id="WP_281837483.1">
    <property type="nucleotide sequence ID" value="NZ_BSDY01000025.1"/>
</dbReference>
<dbReference type="Proteomes" id="UP001144471">
    <property type="component" value="Unassembled WGS sequence"/>
</dbReference>